<evidence type="ECO:0000313" key="3">
    <source>
        <dbReference type="Proteomes" id="UP001596104"/>
    </source>
</evidence>
<feature type="coiled-coil region" evidence="1">
    <location>
        <begin position="311"/>
        <end position="345"/>
    </location>
</feature>
<evidence type="ECO:0000256" key="1">
    <source>
        <dbReference type="SAM" id="Coils"/>
    </source>
</evidence>
<organism evidence="2 3">
    <name type="scientific">Bosea vestrisii</name>
    <dbReference type="NCBI Taxonomy" id="151416"/>
    <lineage>
        <taxon>Bacteria</taxon>
        <taxon>Pseudomonadati</taxon>
        <taxon>Pseudomonadota</taxon>
        <taxon>Alphaproteobacteria</taxon>
        <taxon>Hyphomicrobiales</taxon>
        <taxon>Boseaceae</taxon>
        <taxon>Bosea</taxon>
    </lineage>
</organism>
<dbReference type="RefSeq" id="WP_377009925.1">
    <property type="nucleotide sequence ID" value="NZ_JBHSLV010000031.1"/>
</dbReference>
<reference evidence="3" key="1">
    <citation type="journal article" date="2019" name="Int. J. Syst. Evol. Microbiol.">
        <title>The Global Catalogue of Microorganisms (GCM) 10K type strain sequencing project: providing services to taxonomists for standard genome sequencing and annotation.</title>
        <authorList>
            <consortium name="The Broad Institute Genomics Platform"/>
            <consortium name="The Broad Institute Genome Sequencing Center for Infectious Disease"/>
            <person name="Wu L."/>
            <person name="Ma J."/>
        </authorList>
    </citation>
    <scope>NUCLEOTIDE SEQUENCE [LARGE SCALE GENOMIC DNA]</scope>
    <source>
        <strain evidence="3">CGMCC 1.16326</strain>
    </source>
</reference>
<sequence>MLVYSNSFALNPPGGVNDVIVQISTWVGGARKSYVDPFRLAAGIRDLRFDDGAALSSLATLNEHGDPVFPYHFSARLTHGQPGVPGRRWVTEIGIRQIAPEQEIQCSVLLKTDEISARVVDPIQVTRPRIVEFLLSRCHPVSATPGLSVVKLTEGNAAAFGQEIEVESRRHPIVQISCDREGRMPIAADRLQSVLIGLAQVVEVPPGANTYRIEEIIGRKYSCFGGAINIIFGYRKSESGGFCKTVLMRPDRLEELTEAGVAIQSEILAIITHHTNLPNSWRHISNDSVREAILRIRLQNSTAKIDSDADFAVYEALLSEASEQLANENRELDSSRLDIEAREARIDQITSENDRLKYTLSSMQASSDAIEPEEGISNALSEAIRAALEKKVSLEQALLIVSTIFKERLSVLPTAFSSARDSDRRGFQYGSKALEMLMDLAGGYWDDIAEGKGDQQARARFGRTGFAAKESEKLSSEGRKSRTFRFKDQDFLMEKHLKHGVKDSFAETLRIHFDWIAEEKVIVIGHCGKHLDF</sequence>
<keyword evidence="1" id="KW-0175">Coiled coil</keyword>
<gene>
    <name evidence="2" type="ORF">ACFPPC_18050</name>
</gene>
<dbReference type="Proteomes" id="UP001596104">
    <property type="component" value="Unassembled WGS sequence"/>
</dbReference>
<dbReference type="EMBL" id="JBHSLV010000031">
    <property type="protein sequence ID" value="MFC5394544.1"/>
    <property type="molecule type" value="Genomic_DNA"/>
</dbReference>
<comment type="caution">
    <text evidence="2">The sequence shown here is derived from an EMBL/GenBank/DDBJ whole genome shotgun (WGS) entry which is preliminary data.</text>
</comment>
<name>A0ABW0HF43_9HYPH</name>
<proteinExistence type="predicted"/>
<protein>
    <submittedName>
        <fullName evidence="2">Uncharacterized protein</fullName>
    </submittedName>
</protein>
<keyword evidence="3" id="KW-1185">Reference proteome</keyword>
<accession>A0ABW0HF43</accession>
<evidence type="ECO:0000313" key="2">
    <source>
        <dbReference type="EMBL" id="MFC5394544.1"/>
    </source>
</evidence>